<dbReference type="InterPro" id="IPR015943">
    <property type="entry name" value="WD40/YVTN_repeat-like_dom_sf"/>
</dbReference>
<dbReference type="RefSeq" id="WP_121669827.1">
    <property type="nucleotide sequence ID" value="NZ_CP033019.1"/>
</dbReference>
<evidence type="ECO:0000256" key="1">
    <source>
        <dbReference type="SAM" id="SignalP"/>
    </source>
</evidence>
<gene>
    <name evidence="2" type="ORF">D9M09_15680</name>
</gene>
<dbReference type="SUPFAM" id="SSF50939">
    <property type="entry name" value="Sialidases"/>
    <property type="match status" value="1"/>
</dbReference>
<sequence>MSFSFSNLKARRSAVAACGLSVLLLSGCAVNTSVVDPLKMSAQSGDSPVVLSITSNTKDIYGFNTIKLRRVVAGEQRSDFKLVSENLVMKKVESAMAGDTSLFIGALPPGEYEFIELIDTRANKLLRVYSTIVGSFQIEAGKSADLGRLIVTRGNFGVQYGRSAQVASNAELIRRFAPDYSAMFGAAASLGWSTPRHARDDVEQFARAHPAGAECVTEMPDGRVAAASRMGAVLIRSTQGQWKIINAPSVESLSCVFPVDLPNAELIAVGESGSLLRKARDSDKLLPIDAGNLPPGNLLRIGGNSNDGWYVMHRKGDELNIFHANQLDAGDWRSVYHTTVPGSWLHGPGLLWTWQDAGRIGYALESGLIGEFDYRTGKLTERFSPHKKNLTEFTHQANGTESVLVAAGLAGRFPDAYVSRDRGQNWTTIVSPFKVLMSPVAPLNDGRLLMEAGMYNEGALLVSSDEGKTWGPYAPYTLRHAPLIFPSGLALSIQEDFKGNVSIYSSMDNARTWKLEHSNQDLLSTLQQLKQ</sequence>
<dbReference type="Gene3D" id="2.130.10.10">
    <property type="entry name" value="YVTN repeat-like/Quinoprotein amine dehydrogenase"/>
    <property type="match status" value="1"/>
</dbReference>
<evidence type="ECO:0008006" key="4">
    <source>
        <dbReference type="Google" id="ProtNLM"/>
    </source>
</evidence>
<feature type="signal peptide" evidence="1">
    <location>
        <begin position="1"/>
        <end position="31"/>
    </location>
</feature>
<protein>
    <recommendedName>
        <fullName evidence="4">Exo-alpha-sialidase</fullName>
    </recommendedName>
</protein>
<keyword evidence="3" id="KW-1185">Reference proteome</keyword>
<name>A0A3G2EB61_9BURK</name>
<dbReference type="InterPro" id="IPR036278">
    <property type="entry name" value="Sialidase_sf"/>
</dbReference>
<organism evidence="2 3">
    <name type="scientific">Janthinobacterium agaricidamnosum</name>
    <dbReference type="NCBI Taxonomy" id="55508"/>
    <lineage>
        <taxon>Bacteria</taxon>
        <taxon>Pseudomonadati</taxon>
        <taxon>Pseudomonadota</taxon>
        <taxon>Betaproteobacteria</taxon>
        <taxon>Burkholderiales</taxon>
        <taxon>Oxalobacteraceae</taxon>
        <taxon>Janthinobacterium</taxon>
    </lineage>
</organism>
<dbReference type="CDD" id="cd15482">
    <property type="entry name" value="Sialidase_non-viral"/>
    <property type="match status" value="1"/>
</dbReference>
<evidence type="ECO:0000313" key="2">
    <source>
        <dbReference type="EMBL" id="AYM77080.1"/>
    </source>
</evidence>
<reference evidence="2 3" key="1">
    <citation type="submission" date="2018-10" db="EMBL/GenBank/DDBJ databases">
        <title>Effects of UV and annual dynamics of microbial communities in freshwater RAS systems.</title>
        <authorList>
            <person name="Bekkelund A.K."/>
            <person name="Hansen B.R."/>
            <person name="Stokken H."/>
            <person name="Eriksen B.F."/>
            <person name="Kashulin N.A."/>
        </authorList>
    </citation>
    <scope>NUCLEOTIDE SEQUENCE [LARGE SCALE GENOMIC DNA]</scope>
    <source>
        <strain evidence="2 3">BHSEK</strain>
    </source>
</reference>
<dbReference type="EMBL" id="CP033019">
    <property type="protein sequence ID" value="AYM77080.1"/>
    <property type="molecule type" value="Genomic_DNA"/>
</dbReference>
<keyword evidence="1" id="KW-0732">Signal</keyword>
<evidence type="ECO:0000313" key="3">
    <source>
        <dbReference type="Proteomes" id="UP000279594"/>
    </source>
</evidence>
<accession>A0A3G2EB61</accession>
<proteinExistence type="predicted"/>
<feature type="chain" id="PRO_5018165499" description="Exo-alpha-sialidase" evidence="1">
    <location>
        <begin position="32"/>
        <end position="531"/>
    </location>
</feature>
<dbReference type="Proteomes" id="UP000279594">
    <property type="component" value="Chromosome"/>
</dbReference>
<dbReference type="AlphaFoldDB" id="A0A3G2EB61"/>